<protein>
    <recommendedName>
        <fullName evidence="3">Flagellar protein FliT</fullName>
    </recommendedName>
</protein>
<organism evidence="1 2">
    <name type="scientific">Blastomonas natatoria</name>
    <dbReference type="NCBI Taxonomy" id="34015"/>
    <lineage>
        <taxon>Bacteria</taxon>
        <taxon>Pseudomonadati</taxon>
        <taxon>Pseudomonadota</taxon>
        <taxon>Alphaproteobacteria</taxon>
        <taxon>Sphingomonadales</taxon>
        <taxon>Sphingomonadaceae</taxon>
        <taxon>Blastomonas</taxon>
    </lineage>
</organism>
<accession>A0A2V3VB54</accession>
<name>A0A2V3VB54_9SPHN</name>
<dbReference type="Proteomes" id="UP000248014">
    <property type="component" value="Unassembled WGS sequence"/>
</dbReference>
<sequence>MQGELLERFADTQTALIAALDAGDTEAMIAHTRDLGVITDALRTQGVLRADASTRSQLETLMKFNAAAAQRLRFLRDHVERRVAAIQGEQAVATYGGRVGRR</sequence>
<comment type="caution">
    <text evidence="1">The sequence shown here is derived from an EMBL/GenBank/DDBJ whole genome shotgun (WGS) entry which is preliminary data.</text>
</comment>
<dbReference type="AlphaFoldDB" id="A0A2V3VB54"/>
<evidence type="ECO:0008006" key="3">
    <source>
        <dbReference type="Google" id="ProtNLM"/>
    </source>
</evidence>
<gene>
    <name evidence="1" type="ORF">C7451_103179</name>
</gene>
<evidence type="ECO:0000313" key="2">
    <source>
        <dbReference type="Proteomes" id="UP000248014"/>
    </source>
</evidence>
<keyword evidence="2" id="KW-1185">Reference proteome</keyword>
<evidence type="ECO:0000313" key="1">
    <source>
        <dbReference type="EMBL" id="PXW78071.1"/>
    </source>
</evidence>
<dbReference type="OrthoDB" id="7583380at2"/>
<proteinExistence type="predicted"/>
<dbReference type="EMBL" id="QJJM01000003">
    <property type="protein sequence ID" value="PXW78071.1"/>
    <property type="molecule type" value="Genomic_DNA"/>
</dbReference>
<dbReference type="RefSeq" id="WP_110297873.1">
    <property type="nucleotide sequence ID" value="NZ_QJJM01000003.1"/>
</dbReference>
<reference evidence="1 2" key="1">
    <citation type="submission" date="2018-05" db="EMBL/GenBank/DDBJ databases">
        <title>Genomic Encyclopedia of Type Strains, Phase IV (KMG-IV): sequencing the most valuable type-strain genomes for metagenomic binning, comparative biology and taxonomic classification.</title>
        <authorList>
            <person name="Goeker M."/>
        </authorList>
    </citation>
    <scope>NUCLEOTIDE SEQUENCE [LARGE SCALE GENOMIC DNA]</scope>
    <source>
        <strain evidence="1 2">DSM 3183</strain>
    </source>
</reference>